<dbReference type="Gene3D" id="3.40.50.720">
    <property type="entry name" value="NAD(P)-binding Rossmann-like Domain"/>
    <property type="match status" value="1"/>
</dbReference>
<keyword evidence="2" id="KW-0813">Transport</keyword>
<evidence type="ECO:0000256" key="9">
    <source>
        <dbReference type="ARBA" id="ARBA00023136"/>
    </source>
</evidence>
<dbReference type="OrthoDB" id="9799090at2"/>
<keyword evidence="8" id="KW-0406">Ion transport</keyword>
<feature type="transmembrane region" description="Helical" evidence="12">
    <location>
        <begin position="21"/>
        <end position="43"/>
    </location>
</feature>
<evidence type="ECO:0000259" key="13">
    <source>
        <dbReference type="Pfam" id="PF07885"/>
    </source>
</evidence>
<evidence type="ECO:0000256" key="10">
    <source>
        <dbReference type="ARBA" id="ARBA00023303"/>
    </source>
</evidence>
<proteinExistence type="predicted"/>
<accession>D0LN95</accession>
<reference evidence="15 16" key="1">
    <citation type="journal article" date="2010" name="Stand. Genomic Sci.">
        <title>Complete genome sequence of Haliangium ochraceum type strain (SMP-2).</title>
        <authorList>
            <consortium name="US DOE Joint Genome Institute (JGI-PGF)"/>
            <person name="Ivanova N."/>
            <person name="Daum C."/>
            <person name="Lang E."/>
            <person name="Abt B."/>
            <person name="Kopitz M."/>
            <person name="Saunders E."/>
            <person name="Lapidus A."/>
            <person name="Lucas S."/>
            <person name="Glavina Del Rio T."/>
            <person name="Nolan M."/>
            <person name="Tice H."/>
            <person name="Copeland A."/>
            <person name="Cheng J.F."/>
            <person name="Chen F."/>
            <person name="Bruce D."/>
            <person name="Goodwin L."/>
            <person name="Pitluck S."/>
            <person name="Mavromatis K."/>
            <person name="Pati A."/>
            <person name="Mikhailova N."/>
            <person name="Chen A."/>
            <person name="Palaniappan K."/>
            <person name="Land M."/>
            <person name="Hauser L."/>
            <person name="Chang Y.J."/>
            <person name="Jeffries C.D."/>
            <person name="Detter J.C."/>
            <person name="Brettin T."/>
            <person name="Rohde M."/>
            <person name="Goker M."/>
            <person name="Bristow J."/>
            <person name="Markowitz V."/>
            <person name="Eisen J.A."/>
            <person name="Hugenholtz P."/>
            <person name="Kyrpides N.C."/>
            <person name="Klenk H.P."/>
        </authorList>
    </citation>
    <scope>NUCLEOTIDE SEQUENCE [LARGE SCALE GENOMIC DNA]</scope>
    <source>
        <strain evidence="16">DSM 14365 / CIP 107738 / JCM 11303 / AJ 13395 / SMP-2</strain>
    </source>
</reference>
<evidence type="ECO:0000313" key="16">
    <source>
        <dbReference type="Proteomes" id="UP000001880"/>
    </source>
</evidence>
<evidence type="ECO:0000256" key="5">
    <source>
        <dbReference type="ARBA" id="ARBA00022826"/>
    </source>
</evidence>
<keyword evidence="10" id="KW-0407">Ion channel</keyword>
<evidence type="ECO:0000256" key="4">
    <source>
        <dbReference type="ARBA" id="ARBA00022692"/>
    </source>
</evidence>
<evidence type="ECO:0000259" key="14">
    <source>
        <dbReference type="Pfam" id="PF22614"/>
    </source>
</evidence>
<dbReference type="PANTHER" id="PTHR10027:SF10">
    <property type="entry name" value="SLOWPOKE 2, ISOFORM D"/>
    <property type="match status" value="1"/>
</dbReference>
<dbReference type="PRINTS" id="PR00169">
    <property type="entry name" value="KCHANNEL"/>
</dbReference>
<dbReference type="SUPFAM" id="SSF81324">
    <property type="entry name" value="Voltage-gated potassium channels"/>
    <property type="match status" value="1"/>
</dbReference>
<evidence type="ECO:0000256" key="7">
    <source>
        <dbReference type="ARBA" id="ARBA00022989"/>
    </source>
</evidence>
<feature type="transmembrane region" description="Helical" evidence="12">
    <location>
        <begin position="83"/>
        <end position="102"/>
    </location>
</feature>
<dbReference type="InterPro" id="IPR003148">
    <property type="entry name" value="RCK_N"/>
</dbReference>
<dbReference type="Proteomes" id="UP000001880">
    <property type="component" value="Chromosome"/>
</dbReference>
<dbReference type="RefSeq" id="WP_012827880.1">
    <property type="nucleotide sequence ID" value="NC_013440.1"/>
</dbReference>
<dbReference type="GO" id="GO:0005267">
    <property type="term" value="F:potassium channel activity"/>
    <property type="evidence" value="ECO:0007669"/>
    <property type="project" value="UniProtKB-KW"/>
</dbReference>
<keyword evidence="6" id="KW-0630">Potassium</keyword>
<dbReference type="InterPro" id="IPR047871">
    <property type="entry name" value="K_chnl_Slo-like"/>
</dbReference>
<feature type="domain" description="Potassium channel" evidence="13">
    <location>
        <begin position="33"/>
        <end position="106"/>
    </location>
</feature>
<dbReference type="Pfam" id="PF07885">
    <property type="entry name" value="Ion_trans_2"/>
    <property type="match status" value="1"/>
</dbReference>
<comment type="subcellular location">
    <subcellularLocation>
        <location evidence="1">Cell membrane</location>
        <topology evidence="1">Multi-pass membrane protein</topology>
    </subcellularLocation>
</comment>
<gene>
    <name evidence="15" type="ordered locus">Hoch_2744</name>
</gene>
<evidence type="ECO:0000256" key="12">
    <source>
        <dbReference type="SAM" id="Phobius"/>
    </source>
</evidence>
<comment type="catalytic activity">
    <reaction evidence="11">
        <text>K(+)(in) = K(+)(out)</text>
        <dbReference type="Rhea" id="RHEA:29463"/>
        <dbReference type="ChEBI" id="CHEBI:29103"/>
    </reaction>
</comment>
<dbReference type="Gene3D" id="1.10.287.70">
    <property type="match status" value="1"/>
</dbReference>
<dbReference type="PANTHER" id="PTHR10027">
    <property type="entry name" value="CALCIUM-ACTIVATED POTASSIUM CHANNEL ALPHA CHAIN"/>
    <property type="match status" value="1"/>
</dbReference>
<evidence type="ECO:0000256" key="8">
    <source>
        <dbReference type="ARBA" id="ARBA00023065"/>
    </source>
</evidence>
<evidence type="ECO:0000256" key="6">
    <source>
        <dbReference type="ARBA" id="ARBA00022958"/>
    </source>
</evidence>
<evidence type="ECO:0000256" key="2">
    <source>
        <dbReference type="ARBA" id="ARBA00022448"/>
    </source>
</evidence>
<dbReference type="KEGG" id="hoh:Hoch_2744"/>
<keyword evidence="4 12" id="KW-0812">Transmembrane</keyword>
<dbReference type="Pfam" id="PF22614">
    <property type="entry name" value="Slo-like_RCK"/>
    <property type="match status" value="1"/>
</dbReference>
<keyword evidence="5" id="KW-0631">Potassium channel</keyword>
<keyword evidence="9 12" id="KW-0472">Membrane</keyword>
<evidence type="ECO:0000256" key="11">
    <source>
        <dbReference type="ARBA" id="ARBA00034430"/>
    </source>
</evidence>
<dbReference type="InterPro" id="IPR036291">
    <property type="entry name" value="NAD(P)-bd_dom_sf"/>
</dbReference>
<organism evidence="15 16">
    <name type="scientific">Haliangium ochraceum (strain DSM 14365 / JCM 11303 / SMP-2)</name>
    <dbReference type="NCBI Taxonomy" id="502025"/>
    <lineage>
        <taxon>Bacteria</taxon>
        <taxon>Pseudomonadati</taxon>
        <taxon>Myxococcota</taxon>
        <taxon>Polyangia</taxon>
        <taxon>Haliangiales</taxon>
        <taxon>Kofleriaceae</taxon>
        <taxon>Haliangium</taxon>
    </lineage>
</organism>
<dbReference type="SUPFAM" id="SSF51735">
    <property type="entry name" value="NAD(P)-binding Rossmann-fold domains"/>
    <property type="match status" value="1"/>
</dbReference>
<feature type="transmembrane region" description="Helical" evidence="12">
    <location>
        <begin position="55"/>
        <end position="71"/>
    </location>
</feature>
<dbReference type="InterPro" id="IPR013099">
    <property type="entry name" value="K_chnl_dom"/>
</dbReference>
<dbReference type="HOGENOM" id="CLU_050982_1_1_7"/>
<feature type="domain" description="RCK N-terminal" evidence="14">
    <location>
        <begin position="122"/>
        <end position="225"/>
    </location>
</feature>
<keyword evidence="3" id="KW-0633">Potassium transport</keyword>
<sequence length="363" mass="39533">MIVLRLVRLLRKVRQRKHVGFTLVLLMLGVALLGNAACFYVFDRAVDDSITIEDALWYSVISITTIGYGDFSAQTTGARLGTVLFIVVIGLGTFSVFLGMLIDWATTIFSTALRGLGRAMASDHVLVVHFPNRRRVQQILDELRGDPLHRKREIVLVNDQLDELPFSHPNVIFVRGSTLDPQTYERARIGDAAFAIVLSHDYQDSDSDAVVASAARVIDSIKPEIHLVAECLDDRHRSLFDAVNCDAVVSGMTISGNLLVQESRDPGVAQTISMVTTSRVGTTLYSTRVDEAPALDGADGAALDYRALAKRLLDDDITLFAVNRGGVSHTALGGLSPAAGDVLVYVAGERLDWAALRRRATAD</sequence>
<evidence type="ECO:0000256" key="1">
    <source>
        <dbReference type="ARBA" id="ARBA00004651"/>
    </source>
</evidence>
<evidence type="ECO:0000256" key="3">
    <source>
        <dbReference type="ARBA" id="ARBA00022538"/>
    </source>
</evidence>
<protein>
    <submittedName>
        <fullName evidence="15">Ion transport 2 domain protein</fullName>
    </submittedName>
</protein>
<name>D0LN95_HALO1</name>
<keyword evidence="7 12" id="KW-1133">Transmembrane helix</keyword>
<dbReference type="STRING" id="502025.Hoch_2744"/>
<dbReference type="GO" id="GO:0005886">
    <property type="term" value="C:plasma membrane"/>
    <property type="evidence" value="ECO:0007669"/>
    <property type="project" value="UniProtKB-SubCell"/>
</dbReference>
<dbReference type="EMBL" id="CP001804">
    <property type="protein sequence ID" value="ACY15272.1"/>
    <property type="molecule type" value="Genomic_DNA"/>
</dbReference>
<keyword evidence="16" id="KW-1185">Reference proteome</keyword>
<dbReference type="AlphaFoldDB" id="D0LN95"/>
<dbReference type="eggNOG" id="COG1226">
    <property type="taxonomic scope" value="Bacteria"/>
</dbReference>
<evidence type="ECO:0000313" key="15">
    <source>
        <dbReference type="EMBL" id="ACY15272.1"/>
    </source>
</evidence>